<dbReference type="VEuPathDB" id="FungiDB:MELLADRAFT_103376"/>
<dbReference type="AlphaFoldDB" id="F4RB96"/>
<dbReference type="InParanoid" id="F4RB96"/>
<evidence type="ECO:0000313" key="1">
    <source>
        <dbReference type="EMBL" id="EGG10397.1"/>
    </source>
</evidence>
<sequence>MWSLMVMNRTVKSFAKAASRQLHGKLFLNYTIIMFQSTRVVNLYSKADLNALLGNSSGDWTAHLPPPSLERRVPSTKPICLTEDASKFHLDMSFNRDGPQRDHHHRFTDSIGPKTLPGLVEGPGLITSDIPEDANRSEWRRYLGKWTFPLRTDPPRGLTWGPYYDPREVSLKRLAEENSDSQVPKRRRIITILRLPEVQPRILIKLKINKNLLRKKSIKKENQIHQIQDQEILVKSTLAGSRKRDLSSQSSFLIDELLQTQSKPRHCDSNLNNTIIENSNGKRNSQGGLTTSHQLLNGLETNKYGGGALSAHSKELVDLLISPSKDMKLIKPRIRICVARQLKYGL</sequence>
<dbReference type="EMBL" id="GL883095">
    <property type="protein sequence ID" value="EGG10397.1"/>
    <property type="molecule type" value="Genomic_DNA"/>
</dbReference>
<organism evidence="2">
    <name type="scientific">Melampsora larici-populina (strain 98AG31 / pathotype 3-4-7)</name>
    <name type="common">Poplar leaf rust fungus</name>
    <dbReference type="NCBI Taxonomy" id="747676"/>
    <lineage>
        <taxon>Eukaryota</taxon>
        <taxon>Fungi</taxon>
        <taxon>Dikarya</taxon>
        <taxon>Basidiomycota</taxon>
        <taxon>Pucciniomycotina</taxon>
        <taxon>Pucciniomycetes</taxon>
        <taxon>Pucciniales</taxon>
        <taxon>Melampsoraceae</taxon>
        <taxon>Melampsora</taxon>
    </lineage>
</organism>
<gene>
    <name evidence="1" type="ORF">MELLADRAFT_103376</name>
</gene>
<protein>
    <submittedName>
        <fullName evidence="1">Uncharacterized protein</fullName>
    </submittedName>
</protein>
<keyword evidence="2" id="KW-1185">Reference proteome</keyword>
<name>F4RB96_MELLP</name>
<dbReference type="RefSeq" id="XP_007406698.1">
    <property type="nucleotide sequence ID" value="XM_007406636.1"/>
</dbReference>
<accession>F4RB96</accession>
<dbReference type="Proteomes" id="UP000001072">
    <property type="component" value="Unassembled WGS sequence"/>
</dbReference>
<dbReference type="HOGENOM" id="CLU_080766_0_0_1"/>
<dbReference type="GeneID" id="18921951"/>
<reference evidence="2" key="1">
    <citation type="journal article" date="2011" name="Proc. Natl. Acad. Sci. U.S.A.">
        <title>Obligate biotrophy features unraveled by the genomic analysis of rust fungi.</title>
        <authorList>
            <person name="Duplessis S."/>
            <person name="Cuomo C.A."/>
            <person name="Lin Y.-C."/>
            <person name="Aerts A."/>
            <person name="Tisserant E."/>
            <person name="Veneault-Fourrey C."/>
            <person name="Joly D.L."/>
            <person name="Hacquard S."/>
            <person name="Amselem J."/>
            <person name="Cantarel B.L."/>
            <person name="Chiu R."/>
            <person name="Coutinho P.M."/>
            <person name="Feau N."/>
            <person name="Field M."/>
            <person name="Frey P."/>
            <person name="Gelhaye E."/>
            <person name="Goldberg J."/>
            <person name="Grabherr M.G."/>
            <person name="Kodira C.D."/>
            <person name="Kohler A."/>
            <person name="Kuees U."/>
            <person name="Lindquist E.A."/>
            <person name="Lucas S.M."/>
            <person name="Mago R."/>
            <person name="Mauceli E."/>
            <person name="Morin E."/>
            <person name="Murat C."/>
            <person name="Pangilinan J.L."/>
            <person name="Park R."/>
            <person name="Pearson M."/>
            <person name="Quesneville H."/>
            <person name="Rouhier N."/>
            <person name="Sakthikumar S."/>
            <person name="Salamov A.A."/>
            <person name="Schmutz J."/>
            <person name="Selles B."/>
            <person name="Shapiro H."/>
            <person name="Tanguay P."/>
            <person name="Tuskan G.A."/>
            <person name="Henrissat B."/>
            <person name="Van de Peer Y."/>
            <person name="Rouze P."/>
            <person name="Ellis J.G."/>
            <person name="Dodds P.N."/>
            <person name="Schein J.E."/>
            <person name="Zhong S."/>
            <person name="Hamelin R.C."/>
            <person name="Grigoriev I.V."/>
            <person name="Szabo L.J."/>
            <person name="Martin F."/>
        </authorList>
    </citation>
    <scope>NUCLEOTIDE SEQUENCE [LARGE SCALE GENOMIC DNA]</scope>
    <source>
        <strain evidence="2">98AG31 / pathotype 3-4-7</strain>
    </source>
</reference>
<proteinExistence type="predicted"/>
<dbReference type="KEGG" id="mlr:MELLADRAFT_103376"/>
<evidence type="ECO:0000313" key="2">
    <source>
        <dbReference type="Proteomes" id="UP000001072"/>
    </source>
</evidence>